<proteinExistence type="predicted"/>
<keyword evidence="2" id="KW-0614">Plasmid</keyword>
<dbReference type="EMBL" id="AP026563">
    <property type="protein sequence ID" value="BDP44578.1"/>
    <property type="molecule type" value="Genomic_DNA"/>
</dbReference>
<accession>A0ABM8AL69</accession>
<dbReference type="Proteomes" id="UP001064971">
    <property type="component" value="Plasmid pDAETH-3"/>
</dbReference>
<feature type="region of interest" description="Disordered" evidence="1">
    <location>
        <begin position="1"/>
        <end position="86"/>
    </location>
</feature>
<evidence type="ECO:0000313" key="3">
    <source>
        <dbReference type="Proteomes" id="UP001064971"/>
    </source>
</evidence>
<feature type="compositionally biased region" description="Basic and acidic residues" evidence="1">
    <location>
        <begin position="1"/>
        <end position="12"/>
    </location>
</feature>
<protein>
    <submittedName>
        <fullName evidence="2">Uncharacterized protein</fullName>
    </submittedName>
</protein>
<evidence type="ECO:0000313" key="2">
    <source>
        <dbReference type="EMBL" id="BDP44578.1"/>
    </source>
</evidence>
<feature type="compositionally biased region" description="Low complexity" evidence="1">
    <location>
        <begin position="50"/>
        <end position="62"/>
    </location>
</feature>
<gene>
    <name evidence="2" type="ORF">DAETH_45470</name>
</gene>
<organism evidence="2 3">
    <name type="scientific">Deinococcus aetherius</name>
    <dbReference type="NCBI Taxonomy" id="200252"/>
    <lineage>
        <taxon>Bacteria</taxon>
        <taxon>Thermotogati</taxon>
        <taxon>Deinococcota</taxon>
        <taxon>Deinococci</taxon>
        <taxon>Deinococcales</taxon>
        <taxon>Deinococcaceae</taxon>
        <taxon>Deinococcus</taxon>
    </lineage>
</organism>
<evidence type="ECO:0000256" key="1">
    <source>
        <dbReference type="SAM" id="MobiDB-lite"/>
    </source>
</evidence>
<reference evidence="2" key="1">
    <citation type="submission" date="2022-07" db="EMBL/GenBank/DDBJ databases">
        <title>Complete Genome Sequence of the Radioresistant Bacterium Deinococcus aetherius ST0316, Isolated from the Air Dust collected in Lower Stratosphere above Japan.</title>
        <authorList>
            <person name="Satoh K."/>
            <person name="Hagiwara K."/>
            <person name="Katsumata K."/>
            <person name="Kubo A."/>
            <person name="Yokobori S."/>
            <person name="Yamagishi A."/>
            <person name="Oono Y."/>
            <person name="Narumi I."/>
        </authorList>
    </citation>
    <scope>NUCLEOTIDE SEQUENCE</scope>
    <source>
        <strain evidence="2">ST0316</strain>
        <plasmid evidence="2">pDAETH-3</plasmid>
    </source>
</reference>
<geneLocation type="plasmid" evidence="2 3">
    <name>pDAETH-3</name>
</geneLocation>
<name>A0ABM8AL69_9DEIO</name>
<keyword evidence="3" id="KW-1185">Reference proteome</keyword>
<sequence length="86" mass="8840">MPDGGEFRREAEQAQQAEDDEGAAQGEDMSHGFSWGKAARSGFTAPVPNRGGARRAAALAQGFCGGPHRGWTSARLPVGAGSVGRA</sequence>